<name>A0A1G8QNC1_9PSEU</name>
<dbReference type="PANTHER" id="PTHR30136">
    <property type="entry name" value="HELIX-TURN-HELIX TRANSCRIPTIONAL REGULATOR, ICLR FAMILY"/>
    <property type="match status" value="1"/>
</dbReference>
<feature type="domain" description="HTH iclR-type" evidence="7">
    <location>
        <begin position="13"/>
        <end position="74"/>
    </location>
</feature>
<dbReference type="RefSeq" id="WP_090003897.1">
    <property type="nucleotide sequence ID" value="NZ_FNET01000001.1"/>
</dbReference>
<keyword evidence="4" id="KW-0804">Transcription</keyword>
<evidence type="ECO:0000259" key="7">
    <source>
        <dbReference type="PROSITE" id="PS51077"/>
    </source>
</evidence>
<keyword evidence="2" id="KW-0805">Transcription regulation</keyword>
<dbReference type="Gene3D" id="1.10.10.10">
    <property type="entry name" value="Winged helix-like DNA-binding domain superfamily/Winged helix DNA-binding domain"/>
    <property type="match status" value="1"/>
</dbReference>
<evidence type="ECO:0000313" key="9">
    <source>
        <dbReference type="EMBL" id="SDJ06254.1"/>
    </source>
</evidence>
<evidence type="ECO:0000256" key="5">
    <source>
        <dbReference type="ARBA" id="ARBA00058938"/>
    </source>
</evidence>
<organism evidence="9 10">
    <name type="scientific">Lentzea albidocapillata subsp. violacea</name>
    <dbReference type="NCBI Taxonomy" id="128104"/>
    <lineage>
        <taxon>Bacteria</taxon>
        <taxon>Bacillati</taxon>
        <taxon>Actinomycetota</taxon>
        <taxon>Actinomycetes</taxon>
        <taxon>Pseudonocardiales</taxon>
        <taxon>Pseudonocardiaceae</taxon>
        <taxon>Lentzea</taxon>
    </lineage>
</organism>
<dbReference type="GO" id="GO:0003677">
    <property type="term" value="F:DNA binding"/>
    <property type="evidence" value="ECO:0007669"/>
    <property type="project" value="UniProtKB-KW"/>
</dbReference>
<evidence type="ECO:0000256" key="1">
    <source>
        <dbReference type="ARBA" id="ARBA00022798"/>
    </source>
</evidence>
<dbReference type="PROSITE" id="PS51077">
    <property type="entry name" value="HTH_ICLR"/>
    <property type="match status" value="1"/>
</dbReference>
<dbReference type="AlphaFoldDB" id="A0A1G8QNC1"/>
<evidence type="ECO:0000259" key="8">
    <source>
        <dbReference type="PROSITE" id="PS51078"/>
    </source>
</evidence>
<dbReference type="PROSITE" id="PS51078">
    <property type="entry name" value="ICLR_ED"/>
    <property type="match status" value="1"/>
</dbReference>
<sequence>MGNNGEARDPALVQSVDRAVAVLELLARNGEAGITEIAAELGVHKSSASRLVYTLQARELVEQDGERGPFRIGIGMLRFAGAVSGQLDYVRVGAPVCSALADRLGETVNIAILDSDVALNVSQARGSSAVAAQNWIGQRTPLHATSSGKVLLAAAPPAEQERLLSGNLEPCAPRTITDPVKLRCVLRRTAEDGFATCMEELEAGLHAVAVPVFGSRGDVVAAISAAGPAYRLSQKRMPEIVEELRVASRDLSVRMGHPVL</sequence>
<dbReference type="SUPFAM" id="SSF55781">
    <property type="entry name" value="GAF domain-like"/>
    <property type="match status" value="1"/>
</dbReference>
<protein>
    <recommendedName>
        <fullName evidence="6">Glycerol operon regulatory protein</fullName>
    </recommendedName>
</protein>
<dbReference type="Proteomes" id="UP000199682">
    <property type="component" value="Unassembled WGS sequence"/>
</dbReference>
<dbReference type="InterPro" id="IPR014757">
    <property type="entry name" value="Tscrpt_reg_IclR_C"/>
</dbReference>
<dbReference type="Pfam" id="PF09339">
    <property type="entry name" value="HTH_IclR"/>
    <property type="match status" value="1"/>
</dbReference>
<dbReference type="EMBL" id="FNET01000001">
    <property type="protein sequence ID" value="SDJ06254.1"/>
    <property type="molecule type" value="Genomic_DNA"/>
</dbReference>
<reference evidence="10" key="1">
    <citation type="submission" date="2016-10" db="EMBL/GenBank/DDBJ databases">
        <authorList>
            <person name="Varghese N."/>
            <person name="Submissions S."/>
        </authorList>
    </citation>
    <scope>NUCLEOTIDE SEQUENCE [LARGE SCALE GENOMIC DNA]</scope>
    <source>
        <strain evidence="10">DSM 44796</strain>
    </source>
</reference>
<dbReference type="FunFam" id="1.10.10.10:FF:000056">
    <property type="entry name" value="IclR family transcriptional regulator"/>
    <property type="match status" value="1"/>
</dbReference>
<evidence type="ECO:0000256" key="3">
    <source>
        <dbReference type="ARBA" id="ARBA00023125"/>
    </source>
</evidence>
<dbReference type="InterPro" id="IPR036390">
    <property type="entry name" value="WH_DNA-bd_sf"/>
</dbReference>
<evidence type="ECO:0000313" key="10">
    <source>
        <dbReference type="Proteomes" id="UP000199682"/>
    </source>
</evidence>
<dbReference type="Gene3D" id="3.30.450.40">
    <property type="match status" value="1"/>
</dbReference>
<evidence type="ECO:0000256" key="2">
    <source>
        <dbReference type="ARBA" id="ARBA00023015"/>
    </source>
</evidence>
<dbReference type="GO" id="GO:0003700">
    <property type="term" value="F:DNA-binding transcription factor activity"/>
    <property type="evidence" value="ECO:0007669"/>
    <property type="project" value="TreeGrafter"/>
</dbReference>
<keyword evidence="1" id="KW-0319">Glycerol metabolism</keyword>
<dbReference type="InterPro" id="IPR050707">
    <property type="entry name" value="HTH_MetabolicPath_Reg"/>
</dbReference>
<dbReference type="PANTHER" id="PTHR30136:SF24">
    <property type="entry name" value="HTH-TYPE TRANSCRIPTIONAL REPRESSOR ALLR"/>
    <property type="match status" value="1"/>
</dbReference>
<feature type="domain" description="IclR-ED" evidence="8">
    <location>
        <begin position="75"/>
        <end position="257"/>
    </location>
</feature>
<evidence type="ECO:0000256" key="4">
    <source>
        <dbReference type="ARBA" id="ARBA00023163"/>
    </source>
</evidence>
<dbReference type="GO" id="GO:0045892">
    <property type="term" value="P:negative regulation of DNA-templated transcription"/>
    <property type="evidence" value="ECO:0007669"/>
    <property type="project" value="TreeGrafter"/>
</dbReference>
<gene>
    <name evidence="9" type="ORF">SAMN04488074_101408</name>
</gene>
<dbReference type="InterPro" id="IPR029016">
    <property type="entry name" value="GAF-like_dom_sf"/>
</dbReference>
<dbReference type="InterPro" id="IPR005471">
    <property type="entry name" value="Tscrpt_reg_IclR_N"/>
</dbReference>
<dbReference type="GO" id="GO:0006071">
    <property type="term" value="P:glycerol metabolic process"/>
    <property type="evidence" value="ECO:0007669"/>
    <property type="project" value="UniProtKB-KW"/>
</dbReference>
<keyword evidence="3" id="KW-0238">DNA-binding</keyword>
<dbReference type="SMART" id="SM00346">
    <property type="entry name" value="HTH_ICLR"/>
    <property type="match status" value="1"/>
</dbReference>
<proteinExistence type="predicted"/>
<accession>A0A1G8QNC1</accession>
<dbReference type="InterPro" id="IPR036388">
    <property type="entry name" value="WH-like_DNA-bd_sf"/>
</dbReference>
<comment type="function">
    <text evidence="5">May be an activator protein for the gylABX operon.</text>
</comment>
<dbReference type="SUPFAM" id="SSF46785">
    <property type="entry name" value="Winged helix' DNA-binding domain"/>
    <property type="match status" value="1"/>
</dbReference>
<evidence type="ECO:0000256" key="6">
    <source>
        <dbReference type="ARBA" id="ARBA00070406"/>
    </source>
</evidence>
<dbReference type="Pfam" id="PF01614">
    <property type="entry name" value="IclR_C"/>
    <property type="match status" value="1"/>
</dbReference>